<reference evidence="1 2" key="1">
    <citation type="journal article" date="2020" name="Cell">
        <title>Large-Scale Comparative Analyses of Tick Genomes Elucidate Their Genetic Diversity and Vector Capacities.</title>
        <authorList>
            <consortium name="Tick Genome and Microbiome Consortium (TIGMIC)"/>
            <person name="Jia N."/>
            <person name="Wang J."/>
            <person name="Shi W."/>
            <person name="Du L."/>
            <person name="Sun Y."/>
            <person name="Zhan W."/>
            <person name="Jiang J.F."/>
            <person name="Wang Q."/>
            <person name="Zhang B."/>
            <person name="Ji P."/>
            <person name="Bell-Sakyi L."/>
            <person name="Cui X.M."/>
            <person name="Yuan T.T."/>
            <person name="Jiang B.G."/>
            <person name="Yang W.F."/>
            <person name="Lam T.T."/>
            <person name="Chang Q.C."/>
            <person name="Ding S.J."/>
            <person name="Wang X.J."/>
            <person name="Zhu J.G."/>
            <person name="Ruan X.D."/>
            <person name="Zhao L."/>
            <person name="Wei J.T."/>
            <person name="Ye R.Z."/>
            <person name="Que T.C."/>
            <person name="Du C.H."/>
            <person name="Zhou Y.H."/>
            <person name="Cheng J.X."/>
            <person name="Dai P.F."/>
            <person name="Guo W.B."/>
            <person name="Han X.H."/>
            <person name="Huang E.J."/>
            <person name="Li L.F."/>
            <person name="Wei W."/>
            <person name="Gao Y.C."/>
            <person name="Liu J.Z."/>
            <person name="Shao H.Z."/>
            <person name="Wang X."/>
            <person name="Wang C.C."/>
            <person name="Yang T.C."/>
            <person name="Huo Q.B."/>
            <person name="Li W."/>
            <person name="Chen H.Y."/>
            <person name="Chen S.E."/>
            <person name="Zhou L.G."/>
            <person name="Ni X.B."/>
            <person name="Tian J.H."/>
            <person name="Sheng Y."/>
            <person name="Liu T."/>
            <person name="Pan Y.S."/>
            <person name="Xia L.Y."/>
            <person name="Li J."/>
            <person name="Zhao F."/>
            <person name="Cao W.C."/>
        </authorList>
    </citation>
    <scope>NUCLEOTIDE SEQUENCE [LARGE SCALE GENOMIC DNA]</scope>
    <source>
        <strain evidence="1">HaeL-2018</strain>
    </source>
</reference>
<dbReference type="OrthoDB" id="410104at2759"/>
<evidence type="ECO:0000313" key="1">
    <source>
        <dbReference type="EMBL" id="KAH9360348.1"/>
    </source>
</evidence>
<dbReference type="VEuPathDB" id="VectorBase:HLOH_063703"/>
<protein>
    <submittedName>
        <fullName evidence="1">Uncharacterized protein</fullName>
    </submittedName>
</protein>
<gene>
    <name evidence="1" type="ORF">HPB48_003543</name>
</gene>
<keyword evidence="2" id="KW-1185">Reference proteome</keyword>
<sequence length="76" mass="8600">MHTTTQHIGKDAIIKSLEAKYLPDTPTESHPPYAGLPNKWLDRDITMSEVRAALNEFNTRWTAGPNLVTNKVLRNL</sequence>
<name>A0A9J6FDY2_HAELO</name>
<organism evidence="1 2">
    <name type="scientific">Haemaphysalis longicornis</name>
    <name type="common">Bush tick</name>
    <dbReference type="NCBI Taxonomy" id="44386"/>
    <lineage>
        <taxon>Eukaryota</taxon>
        <taxon>Metazoa</taxon>
        <taxon>Ecdysozoa</taxon>
        <taxon>Arthropoda</taxon>
        <taxon>Chelicerata</taxon>
        <taxon>Arachnida</taxon>
        <taxon>Acari</taxon>
        <taxon>Parasitiformes</taxon>
        <taxon>Ixodida</taxon>
        <taxon>Ixodoidea</taxon>
        <taxon>Ixodidae</taxon>
        <taxon>Haemaphysalinae</taxon>
        <taxon>Haemaphysalis</taxon>
    </lineage>
</organism>
<comment type="caution">
    <text evidence="1">The sequence shown here is derived from an EMBL/GenBank/DDBJ whole genome shotgun (WGS) entry which is preliminary data.</text>
</comment>
<dbReference type="EMBL" id="JABSTR010000001">
    <property type="protein sequence ID" value="KAH9360348.1"/>
    <property type="molecule type" value="Genomic_DNA"/>
</dbReference>
<dbReference type="Proteomes" id="UP000821853">
    <property type="component" value="Chromosome 1"/>
</dbReference>
<proteinExistence type="predicted"/>
<dbReference type="AlphaFoldDB" id="A0A9J6FDY2"/>
<evidence type="ECO:0000313" key="2">
    <source>
        <dbReference type="Proteomes" id="UP000821853"/>
    </source>
</evidence>
<accession>A0A9J6FDY2</accession>